<gene>
    <name evidence="1" type="ORF">Fot_34460</name>
</gene>
<comment type="caution">
    <text evidence="1">The sequence shown here is derived from an EMBL/GenBank/DDBJ whole genome shotgun (WGS) entry which is preliminary data.</text>
</comment>
<organism evidence="1 2">
    <name type="scientific">Forsythia ovata</name>
    <dbReference type="NCBI Taxonomy" id="205694"/>
    <lineage>
        <taxon>Eukaryota</taxon>
        <taxon>Viridiplantae</taxon>
        <taxon>Streptophyta</taxon>
        <taxon>Embryophyta</taxon>
        <taxon>Tracheophyta</taxon>
        <taxon>Spermatophyta</taxon>
        <taxon>Magnoliopsida</taxon>
        <taxon>eudicotyledons</taxon>
        <taxon>Gunneridae</taxon>
        <taxon>Pentapetalae</taxon>
        <taxon>asterids</taxon>
        <taxon>lamiids</taxon>
        <taxon>Lamiales</taxon>
        <taxon>Oleaceae</taxon>
        <taxon>Forsythieae</taxon>
        <taxon>Forsythia</taxon>
    </lineage>
</organism>
<accession>A0ABD1SIR7</accession>
<sequence>MGTLGALTSWVAKDSSTCYFKEKFYIFESSLASGVVEMYEMLYIKGTISDRSPSAFFLAKKIPHSSLLPPIFAGDLALSFATTMPLVGLLKKLLSCLKYEFH</sequence>
<evidence type="ECO:0008006" key="3">
    <source>
        <dbReference type="Google" id="ProtNLM"/>
    </source>
</evidence>
<keyword evidence="2" id="KW-1185">Reference proteome</keyword>
<evidence type="ECO:0000313" key="2">
    <source>
        <dbReference type="Proteomes" id="UP001604277"/>
    </source>
</evidence>
<name>A0ABD1SIR7_9LAMI</name>
<protein>
    <recommendedName>
        <fullName evidence="3">Maturase K</fullName>
    </recommendedName>
</protein>
<dbReference type="Proteomes" id="UP001604277">
    <property type="component" value="Unassembled WGS sequence"/>
</dbReference>
<evidence type="ECO:0000313" key="1">
    <source>
        <dbReference type="EMBL" id="KAL2500612.1"/>
    </source>
</evidence>
<dbReference type="EMBL" id="JBFOLJ010000010">
    <property type="protein sequence ID" value="KAL2500612.1"/>
    <property type="molecule type" value="Genomic_DNA"/>
</dbReference>
<dbReference type="AlphaFoldDB" id="A0ABD1SIR7"/>
<proteinExistence type="predicted"/>
<reference evidence="2" key="1">
    <citation type="submission" date="2024-07" db="EMBL/GenBank/DDBJ databases">
        <title>Two chromosome-level genome assemblies of Korean endemic species Abeliophyllum distichum and Forsythia ovata (Oleaceae).</title>
        <authorList>
            <person name="Jang H."/>
        </authorList>
    </citation>
    <scope>NUCLEOTIDE SEQUENCE [LARGE SCALE GENOMIC DNA]</scope>
</reference>